<accession>A0A5B7IZ40</accession>
<keyword evidence="3" id="KW-1185">Reference proteome</keyword>
<dbReference type="AlphaFoldDB" id="A0A5B7IZ40"/>
<evidence type="ECO:0000313" key="2">
    <source>
        <dbReference type="EMBL" id="MPC89192.1"/>
    </source>
</evidence>
<dbReference type="EMBL" id="VSRR010080186">
    <property type="protein sequence ID" value="MPC89192.1"/>
    <property type="molecule type" value="Genomic_DNA"/>
</dbReference>
<evidence type="ECO:0000256" key="1">
    <source>
        <dbReference type="SAM" id="MobiDB-lite"/>
    </source>
</evidence>
<gene>
    <name evidence="2" type="ORF">E2C01_084128</name>
</gene>
<dbReference type="Proteomes" id="UP000324222">
    <property type="component" value="Unassembled WGS sequence"/>
</dbReference>
<proteinExistence type="predicted"/>
<organism evidence="2 3">
    <name type="scientific">Portunus trituberculatus</name>
    <name type="common">Swimming crab</name>
    <name type="synonym">Neptunus trituberculatus</name>
    <dbReference type="NCBI Taxonomy" id="210409"/>
    <lineage>
        <taxon>Eukaryota</taxon>
        <taxon>Metazoa</taxon>
        <taxon>Ecdysozoa</taxon>
        <taxon>Arthropoda</taxon>
        <taxon>Crustacea</taxon>
        <taxon>Multicrustacea</taxon>
        <taxon>Malacostraca</taxon>
        <taxon>Eumalacostraca</taxon>
        <taxon>Eucarida</taxon>
        <taxon>Decapoda</taxon>
        <taxon>Pleocyemata</taxon>
        <taxon>Brachyura</taxon>
        <taxon>Eubrachyura</taxon>
        <taxon>Portunoidea</taxon>
        <taxon>Portunidae</taxon>
        <taxon>Portuninae</taxon>
        <taxon>Portunus</taxon>
    </lineage>
</organism>
<sequence length="76" mass="8727">MLNKKVNRKTVQEKALTKLTCFSTIPFKSRRTSHCGHRAPQYRGEAATGTHRNSAYRKTRVISTTGAYERCVYVYT</sequence>
<evidence type="ECO:0000313" key="3">
    <source>
        <dbReference type="Proteomes" id="UP000324222"/>
    </source>
</evidence>
<reference evidence="2 3" key="1">
    <citation type="submission" date="2019-05" db="EMBL/GenBank/DDBJ databases">
        <title>Another draft genome of Portunus trituberculatus and its Hox gene families provides insights of decapod evolution.</title>
        <authorList>
            <person name="Jeong J.-H."/>
            <person name="Song I."/>
            <person name="Kim S."/>
            <person name="Choi T."/>
            <person name="Kim D."/>
            <person name="Ryu S."/>
            <person name="Kim W."/>
        </authorList>
    </citation>
    <scope>NUCLEOTIDE SEQUENCE [LARGE SCALE GENOMIC DNA]</scope>
    <source>
        <tissue evidence="2">Muscle</tissue>
    </source>
</reference>
<feature type="region of interest" description="Disordered" evidence="1">
    <location>
        <begin position="31"/>
        <end position="51"/>
    </location>
</feature>
<comment type="caution">
    <text evidence="2">The sequence shown here is derived from an EMBL/GenBank/DDBJ whole genome shotgun (WGS) entry which is preliminary data.</text>
</comment>
<name>A0A5B7IZ40_PORTR</name>
<protein>
    <submittedName>
        <fullName evidence="2">Uncharacterized protein</fullName>
    </submittedName>
</protein>